<sequence>MLGTIVNSAAIIVGTFLGILLKTGIPDKIKHTIMQGIGLSVMLIGLSMAMKTQNVIIVILSLVIGGIIGEVFAIEDRLKNAGEWLEERVGQNQGDFTRGFVTTSLIFCVGAMAIMGALESGLTGNHTTLFAKSALDGITSIVFASSMGIGVAFSALPVFIYQGLITLTAASMKVFLTDAIIREMTATGGVLILGIGLNILEITKIKVGNMLPAIIGAVFLTVLMARFPF</sequence>
<name>A0A8A0RJX7_9FIRM</name>
<feature type="transmembrane region" description="Helical" evidence="1">
    <location>
        <begin position="96"/>
        <end position="118"/>
    </location>
</feature>
<dbReference type="KEGG" id="kme:H0A61_00983"/>
<gene>
    <name evidence="2" type="primary">ydfK</name>
    <name evidence="2" type="ORF">H0A61_00983</name>
</gene>
<dbReference type="PANTHER" id="PTHR36111">
    <property type="entry name" value="INNER MEMBRANE PROTEIN-RELATED"/>
    <property type="match status" value="1"/>
</dbReference>
<keyword evidence="1" id="KW-1133">Transmembrane helix</keyword>
<dbReference type="Pfam" id="PF04474">
    <property type="entry name" value="DUF554"/>
    <property type="match status" value="1"/>
</dbReference>
<proteinExistence type="predicted"/>
<accession>A0A8A0RJX7</accession>
<evidence type="ECO:0000313" key="2">
    <source>
        <dbReference type="EMBL" id="QSQ08645.1"/>
    </source>
</evidence>
<dbReference type="EMBL" id="CP059066">
    <property type="protein sequence ID" value="QSQ08645.1"/>
    <property type="molecule type" value="Genomic_DNA"/>
</dbReference>
<evidence type="ECO:0000313" key="3">
    <source>
        <dbReference type="Proteomes" id="UP000662904"/>
    </source>
</evidence>
<dbReference type="PANTHER" id="PTHR36111:SF2">
    <property type="entry name" value="INNER MEMBRANE PROTEIN"/>
    <property type="match status" value="1"/>
</dbReference>
<keyword evidence="1" id="KW-0472">Membrane</keyword>
<dbReference type="RefSeq" id="WP_206708850.1">
    <property type="nucleotide sequence ID" value="NZ_CP059066.1"/>
</dbReference>
<evidence type="ECO:0000256" key="1">
    <source>
        <dbReference type="SAM" id="Phobius"/>
    </source>
</evidence>
<feature type="transmembrane region" description="Helical" evidence="1">
    <location>
        <begin position="32"/>
        <end position="49"/>
    </location>
</feature>
<feature type="transmembrane region" description="Helical" evidence="1">
    <location>
        <begin position="55"/>
        <end position="75"/>
    </location>
</feature>
<feature type="transmembrane region" description="Helical" evidence="1">
    <location>
        <begin position="206"/>
        <end position="225"/>
    </location>
</feature>
<feature type="transmembrane region" description="Helical" evidence="1">
    <location>
        <begin position="138"/>
        <end position="160"/>
    </location>
</feature>
<dbReference type="InterPro" id="IPR007563">
    <property type="entry name" value="DUF554"/>
</dbReference>
<organism evidence="2 3">
    <name type="scientific">Koleobacter methoxysyntrophicus</name>
    <dbReference type="NCBI Taxonomy" id="2751313"/>
    <lineage>
        <taxon>Bacteria</taxon>
        <taxon>Bacillati</taxon>
        <taxon>Bacillota</taxon>
        <taxon>Clostridia</taxon>
        <taxon>Koleobacterales</taxon>
        <taxon>Koleobacteraceae</taxon>
        <taxon>Koleobacter</taxon>
    </lineage>
</organism>
<dbReference type="AlphaFoldDB" id="A0A8A0RJX7"/>
<keyword evidence="3" id="KW-1185">Reference proteome</keyword>
<reference evidence="2" key="1">
    <citation type="submission" date="2020-07" db="EMBL/GenBank/DDBJ databases">
        <title>Koleobacter methoxysyntrophicus gen. nov., sp. nov., a novel anaerobic bacterium isolated from deep subsurface oil field and proposal of Koleobacterales ord. nov. in the phylum Firmicutes.</title>
        <authorList>
            <person name="Sakamoto S."/>
            <person name="Tamaki H."/>
        </authorList>
    </citation>
    <scope>NUCLEOTIDE SEQUENCE</scope>
    <source>
        <strain evidence="2">NRmbB1</strain>
    </source>
</reference>
<protein>
    <submittedName>
        <fullName evidence="2">Putative membrane protein YdfK</fullName>
    </submittedName>
</protein>
<feature type="transmembrane region" description="Helical" evidence="1">
    <location>
        <begin position="6"/>
        <end position="25"/>
    </location>
</feature>
<dbReference type="Proteomes" id="UP000662904">
    <property type="component" value="Chromosome"/>
</dbReference>
<feature type="transmembrane region" description="Helical" evidence="1">
    <location>
        <begin position="180"/>
        <end position="200"/>
    </location>
</feature>
<keyword evidence="1" id="KW-0812">Transmembrane</keyword>